<sequence>MTDPGIFAVNTYAYTLDRTALDCVNRLADQGYGGVELMMHPGHLWPAELDAGARRAIRRACEARGLPVVATNMPNVDINVAAASAEMRDYSLGLLTEFLRLSGDIGAPAIVVGPGKANPLFPAPRAVLTDRFHAALDRLGPVAEAAGVRLLLENMPFAFLPDAPGMMAALDAYGDPRIGVIYDVANAHFIGEDPAEGLRTVSPRLGLVHVSDTGRAVYRHDPVGRGDVPFAAVPPVLAEIGHRGRTVIEVISPDPDADIRDSAARLAALGYRWEPDHG</sequence>
<dbReference type="InterPro" id="IPR036237">
    <property type="entry name" value="Xyl_isomerase-like_sf"/>
</dbReference>
<dbReference type="Proteomes" id="UP000286997">
    <property type="component" value="Unassembled WGS sequence"/>
</dbReference>
<dbReference type="EMBL" id="SACP01000023">
    <property type="protein sequence ID" value="RVU15174.1"/>
    <property type="molecule type" value="Genomic_DNA"/>
</dbReference>
<evidence type="ECO:0000259" key="1">
    <source>
        <dbReference type="Pfam" id="PF01261"/>
    </source>
</evidence>
<dbReference type="PANTHER" id="PTHR12110">
    <property type="entry name" value="HYDROXYPYRUVATE ISOMERASE"/>
    <property type="match status" value="1"/>
</dbReference>
<dbReference type="RefSeq" id="WP_127732579.1">
    <property type="nucleotide sequence ID" value="NZ_SACP01000023.1"/>
</dbReference>
<protein>
    <submittedName>
        <fullName evidence="2">Sugar phosphate isomerase/epimerase</fullName>
    </submittedName>
</protein>
<dbReference type="InterPro" id="IPR050312">
    <property type="entry name" value="IolE/XylAMocC-like"/>
</dbReference>
<evidence type="ECO:0000313" key="2">
    <source>
        <dbReference type="EMBL" id="RVU15174.1"/>
    </source>
</evidence>
<dbReference type="PANTHER" id="PTHR12110:SF53">
    <property type="entry name" value="BLR5974 PROTEIN"/>
    <property type="match status" value="1"/>
</dbReference>
<keyword evidence="3" id="KW-1185">Reference proteome</keyword>
<proteinExistence type="predicted"/>
<organism evidence="2 3">
    <name type="scientific">Methylobacterium oryzihabitans</name>
    <dbReference type="NCBI Taxonomy" id="2499852"/>
    <lineage>
        <taxon>Bacteria</taxon>
        <taxon>Pseudomonadati</taxon>
        <taxon>Pseudomonadota</taxon>
        <taxon>Alphaproteobacteria</taxon>
        <taxon>Hyphomicrobiales</taxon>
        <taxon>Methylobacteriaceae</taxon>
        <taxon>Methylobacterium</taxon>
    </lineage>
</organism>
<accession>A0A437NYU2</accession>
<dbReference type="Gene3D" id="3.20.20.150">
    <property type="entry name" value="Divalent-metal-dependent TIM barrel enzymes"/>
    <property type="match status" value="1"/>
</dbReference>
<gene>
    <name evidence="2" type="ORF">EOE48_20395</name>
</gene>
<dbReference type="AlphaFoldDB" id="A0A437NYU2"/>
<name>A0A437NYU2_9HYPH</name>
<feature type="domain" description="Xylose isomerase-like TIM barrel" evidence="1">
    <location>
        <begin position="26"/>
        <end position="267"/>
    </location>
</feature>
<reference evidence="2 3" key="1">
    <citation type="submission" date="2019-01" db="EMBL/GenBank/DDBJ databases">
        <authorList>
            <person name="Chen W.-M."/>
        </authorList>
    </citation>
    <scope>NUCLEOTIDE SEQUENCE [LARGE SCALE GENOMIC DNA]</scope>
    <source>
        <strain evidence="2 3">TER-1</strain>
    </source>
</reference>
<dbReference type="GO" id="GO:0016853">
    <property type="term" value="F:isomerase activity"/>
    <property type="evidence" value="ECO:0007669"/>
    <property type="project" value="UniProtKB-KW"/>
</dbReference>
<keyword evidence="2" id="KW-0413">Isomerase</keyword>
<dbReference type="SUPFAM" id="SSF51658">
    <property type="entry name" value="Xylose isomerase-like"/>
    <property type="match status" value="1"/>
</dbReference>
<dbReference type="OrthoDB" id="8016886at2"/>
<dbReference type="Pfam" id="PF01261">
    <property type="entry name" value="AP_endonuc_2"/>
    <property type="match status" value="1"/>
</dbReference>
<dbReference type="InterPro" id="IPR013022">
    <property type="entry name" value="Xyl_isomerase-like_TIM-brl"/>
</dbReference>
<comment type="caution">
    <text evidence="2">The sequence shown here is derived from an EMBL/GenBank/DDBJ whole genome shotgun (WGS) entry which is preliminary data.</text>
</comment>
<evidence type="ECO:0000313" key="3">
    <source>
        <dbReference type="Proteomes" id="UP000286997"/>
    </source>
</evidence>